<evidence type="ECO:0000313" key="1">
    <source>
        <dbReference type="EMBL" id="GKT37680.1"/>
    </source>
</evidence>
<dbReference type="EMBL" id="BQXS01005018">
    <property type="protein sequence ID" value="GKT37680.1"/>
    <property type="molecule type" value="Genomic_DNA"/>
</dbReference>
<comment type="caution">
    <text evidence="1">The sequence shown here is derived from an EMBL/GenBank/DDBJ whole genome shotgun (WGS) entry which is preliminary data.</text>
</comment>
<organism evidence="1 2">
    <name type="scientific">Aduncisulcus paluster</name>
    <dbReference type="NCBI Taxonomy" id="2918883"/>
    <lineage>
        <taxon>Eukaryota</taxon>
        <taxon>Metamonada</taxon>
        <taxon>Carpediemonas-like organisms</taxon>
        <taxon>Aduncisulcus</taxon>
    </lineage>
</organism>
<dbReference type="Proteomes" id="UP001057375">
    <property type="component" value="Unassembled WGS sequence"/>
</dbReference>
<protein>
    <submittedName>
        <fullName evidence="1">Uncharacterized protein</fullName>
    </submittedName>
</protein>
<keyword evidence="2" id="KW-1185">Reference proteome</keyword>
<evidence type="ECO:0000313" key="2">
    <source>
        <dbReference type="Proteomes" id="UP001057375"/>
    </source>
</evidence>
<gene>
    <name evidence="1" type="ORF">ADUPG1_003618</name>
</gene>
<feature type="non-terminal residue" evidence="1">
    <location>
        <position position="1"/>
    </location>
</feature>
<name>A0ABQ5KZ31_9EUKA</name>
<accession>A0ABQ5KZ31</accession>
<reference evidence="1" key="1">
    <citation type="submission" date="2022-03" db="EMBL/GenBank/DDBJ databases">
        <title>Draft genome sequence of Aduncisulcus paluster, a free-living microaerophilic Fornicata.</title>
        <authorList>
            <person name="Yuyama I."/>
            <person name="Kume K."/>
            <person name="Tamura T."/>
            <person name="Inagaki Y."/>
            <person name="Hashimoto T."/>
        </authorList>
    </citation>
    <scope>NUCLEOTIDE SEQUENCE</scope>
    <source>
        <strain evidence="1">NY0171</strain>
    </source>
</reference>
<proteinExistence type="predicted"/>
<sequence length="177" mass="20641">NDHKMGKTVEGRLEIVSADHELLGPGIDFFLEFAVPSEEKITCQHDIQHEKGNDEHHFFIRGFTADRRGNAKPLLLNLVHNAFAFQGIDAFINDRLKYFFILRHTENRMELIQGLFNYFVCVCKIKFFKVVAEHRLVAHNDFDIAFYKFRYKVAVFRDVNIFDAADIAVKEFVDIVT</sequence>